<reference evidence="5" key="1">
    <citation type="thesis" date="2020" institute="ProQuest LLC" country="789 East Eisenhower Parkway, Ann Arbor, MI, USA">
        <title>Comparative Genomics and Chromosome Evolution.</title>
        <authorList>
            <person name="Mudd A.B."/>
        </authorList>
    </citation>
    <scope>NUCLEOTIDE SEQUENCE</scope>
    <source>
        <strain evidence="5">1538</strain>
        <tissue evidence="5">Blood</tissue>
    </source>
</reference>
<dbReference type="Gene3D" id="2.60.40.10">
    <property type="entry name" value="Immunoglobulins"/>
    <property type="match status" value="1"/>
</dbReference>
<comment type="caution">
    <text evidence="5">The sequence shown here is derived from an EMBL/GenBank/DDBJ whole genome shotgun (WGS) entry which is preliminary data.</text>
</comment>
<organism evidence="5 6">
    <name type="scientific">Pyxicephalus adspersus</name>
    <name type="common">African bullfrog</name>
    <dbReference type="NCBI Taxonomy" id="30357"/>
    <lineage>
        <taxon>Eukaryota</taxon>
        <taxon>Metazoa</taxon>
        <taxon>Chordata</taxon>
        <taxon>Craniata</taxon>
        <taxon>Vertebrata</taxon>
        <taxon>Euteleostomi</taxon>
        <taxon>Amphibia</taxon>
        <taxon>Batrachia</taxon>
        <taxon>Anura</taxon>
        <taxon>Neobatrachia</taxon>
        <taxon>Ranoidea</taxon>
        <taxon>Pyxicephalidae</taxon>
        <taxon>Pyxicephalinae</taxon>
        <taxon>Pyxicephalus</taxon>
    </lineage>
</organism>
<dbReference type="PANTHER" id="PTHR23266">
    <property type="entry name" value="IMMUNOGLOBULIN HEAVY CHAIN"/>
    <property type="match status" value="1"/>
</dbReference>
<dbReference type="SMART" id="SM00406">
    <property type="entry name" value="IGv"/>
    <property type="match status" value="1"/>
</dbReference>
<name>A0AAV3AAK1_PYXAD</name>
<dbReference type="GO" id="GO:0019814">
    <property type="term" value="C:immunoglobulin complex"/>
    <property type="evidence" value="ECO:0007669"/>
    <property type="project" value="UniProtKB-KW"/>
</dbReference>
<accession>A0AAV3AAK1</accession>
<evidence type="ECO:0000313" key="6">
    <source>
        <dbReference type="Proteomes" id="UP001181693"/>
    </source>
</evidence>
<feature type="domain" description="Immunoglobulin V-set" evidence="4">
    <location>
        <begin position="1"/>
        <end position="65"/>
    </location>
</feature>
<dbReference type="Pfam" id="PF07686">
    <property type="entry name" value="V-set"/>
    <property type="match status" value="1"/>
</dbReference>
<dbReference type="InterPro" id="IPR013106">
    <property type="entry name" value="Ig_V-set"/>
</dbReference>
<proteinExistence type="predicted"/>
<evidence type="ECO:0000256" key="2">
    <source>
        <dbReference type="ARBA" id="ARBA00023130"/>
    </source>
</evidence>
<dbReference type="InterPro" id="IPR050199">
    <property type="entry name" value="IgHV"/>
</dbReference>
<gene>
    <name evidence="5" type="ORF">GDO54_013567</name>
</gene>
<keyword evidence="3" id="KW-1280">Immunoglobulin</keyword>
<dbReference type="InterPro" id="IPR036179">
    <property type="entry name" value="Ig-like_dom_sf"/>
</dbReference>
<evidence type="ECO:0000256" key="1">
    <source>
        <dbReference type="ARBA" id="ARBA00022859"/>
    </source>
</evidence>
<evidence type="ECO:0000256" key="3">
    <source>
        <dbReference type="ARBA" id="ARBA00043265"/>
    </source>
</evidence>
<protein>
    <recommendedName>
        <fullName evidence="4">Immunoglobulin V-set domain-containing protein</fullName>
    </recommendedName>
</protein>
<evidence type="ECO:0000313" key="5">
    <source>
        <dbReference type="EMBL" id="DBA22548.1"/>
    </source>
</evidence>
<dbReference type="GO" id="GO:0002250">
    <property type="term" value="P:adaptive immune response"/>
    <property type="evidence" value="ECO:0007669"/>
    <property type="project" value="UniProtKB-KW"/>
</dbReference>
<dbReference type="SUPFAM" id="SSF48726">
    <property type="entry name" value="Immunoglobulin"/>
    <property type="match status" value="1"/>
</dbReference>
<evidence type="ECO:0000259" key="4">
    <source>
        <dbReference type="SMART" id="SM00406"/>
    </source>
</evidence>
<sequence length="127" mass="14634">MYWVRQFSDRRLQWLSEITGSGSNTYYHDDVKGRFTTTRDNNNNVVTLKMDNMKTEDSAMYYCARDTLTHSHGNLGKPKRGKEVMKPQVVIDYNNTMGGVDRADQAMTFYPAMRNSKGSTTRRFSGI</sequence>
<keyword evidence="6" id="KW-1185">Reference proteome</keyword>
<keyword evidence="2" id="KW-1064">Adaptive immunity</keyword>
<keyword evidence="1" id="KW-0391">Immunity</keyword>
<dbReference type="AlphaFoldDB" id="A0AAV3AAK1"/>
<dbReference type="Proteomes" id="UP001181693">
    <property type="component" value="Unassembled WGS sequence"/>
</dbReference>
<dbReference type="InterPro" id="IPR013783">
    <property type="entry name" value="Ig-like_fold"/>
</dbReference>
<dbReference type="EMBL" id="DYDO01000006">
    <property type="protein sequence ID" value="DBA22548.1"/>
    <property type="molecule type" value="Genomic_DNA"/>
</dbReference>
<dbReference type="GO" id="GO:0005576">
    <property type="term" value="C:extracellular region"/>
    <property type="evidence" value="ECO:0007669"/>
    <property type="project" value="UniProtKB-ARBA"/>
</dbReference>